<dbReference type="InterPro" id="IPR001041">
    <property type="entry name" value="2Fe-2S_ferredoxin-type"/>
</dbReference>
<dbReference type="PANTHER" id="PTHR43112:SF3">
    <property type="entry name" value="FERREDOXIN-2, CHLOROPLASTIC"/>
    <property type="match status" value="1"/>
</dbReference>
<evidence type="ECO:0000256" key="1">
    <source>
        <dbReference type="ARBA" id="ARBA00007874"/>
    </source>
</evidence>
<dbReference type="PROSITE" id="PS00197">
    <property type="entry name" value="2FE2S_FER_1"/>
    <property type="match status" value="1"/>
</dbReference>
<reference evidence="10 11" key="1">
    <citation type="submission" date="2019-09" db="EMBL/GenBank/DDBJ databases">
        <title>Whole genome sequences of isolates from the Mars Exploration Rovers.</title>
        <authorList>
            <person name="Seuylemezian A."/>
            <person name="Vaishampayan P."/>
        </authorList>
    </citation>
    <scope>NUCLEOTIDE SEQUENCE [LARGE SCALE GENOMIC DNA]</scope>
    <source>
        <strain evidence="10 11">MER_TA_151</strain>
    </source>
</reference>
<evidence type="ECO:0000256" key="7">
    <source>
        <dbReference type="ARBA" id="ARBA00023014"/>
    </source>
</evidence>
<evidence type="ECO:0000256" key="3">
    <source>
        <dbReference type="ARBA" id="ARBA00022714"/>
    </source>
</evidence>
<dbReference type="GO" id="GO:0051537">
    <property type="term" value="F:2 iron, 2 sulfur cluster binding"/>
    <property type="evidence" value="ECO:0007669"/>
    <property type="project" value="UniProtKB-KW"/>
</dbReference>
<dbReference type="Pfam" id="PF00111">
    <property type="entry name" value="Fer2"/>
    <property type="match status" value="1"/>
</dbReference>
<proteinExistence type="inferred from homology"/>
<comment type="similarity">
    <text evidence="1">Belongs to the 2Fe2S plant-type ferredoxin family.</text>
</comment>
<gene>
    <name evidence="10" type="ORF">F4V44_18230</name>
</gene>
<keyword evidence="4" id="KW-0479">Metal-binding</keyword>
<comment type="caution">
    <text evidence="10">The sequence shown here is derived from an EMBL/GenBank/DDBJ whole genome shotgun (WGS) entry which is preliminary data.</text>
</comment>
<evidence type="ECO:0000256" key="6">
    <source>
        <dbReference type="ARBA" id="ARBA00023004"/>
    </source>
</evidence>
<dbReference type="PANTHER" id="PTHR43112">
    <property type="entry name" value="FERREDOXIN"/>
    <property type="match status" value="1"/>
</dbReference>
<dbReference type="GO" id="GO:0046872">
    <property type="term" value="F:metal ion binding"/>
    <property type="evidence" value="ECO:0007669"/>
    <property type="project" value="UniProtKB-KW"/>
</dbReference>
<name>A0A5J5HJZ5_9BACI</name>
<dbReference type="Proteomes" id="UP000326671">
    <property type="component" value="Unassembled WGS sequence"/>
</dbReference>
<evidence type="ECO:0000256" key="8">
    <source>
        <dbReference type="ARBA" id="ARBA00034078"/>
    </source>
</evidence>
<dbReference type="InterPro" id="IPR006058">
    <property type="entry name" value="2Fe2S_fd_BS"/>
</dbReference>
<dbReference type="RefSeq" id="WP_150441454.1">
    <property type="nucleotide sequence ID" value="NZ_VYKL01000028.1"/>
</dbReference>
<dbReference type="InterPro" id="IPR036010">
    <property type="entry name" value="2Fe-2S_ferredoxin-like_sf"/>
</dbReference>
<comment type="cofactor">
    <cofactor evidence="8">
        <name>[2Fe-2S] cluster</name>
        <dbReference type="ChEBI" id="CHEBI:190135"/>
    </cofactor>
</comment>
<evidence type="ECO:0000256" key="5">
    <source>
        <dbReference type="ARBA" id="ARBA00022982"/>
    </source>
</evidence>
<keyword evidence="7" id="KW-0411">Iron-sulfur</keyword>
<dbReference type="AlphaFoldDB" id="A0A5J5HJZ5"/>
<sequence>MFKITLKNESFYCPDTMSVVEVAKIQGIKVPHGCIGGGCGICKMRITKGEYKLNDWAAKALSEEEKKNGQVFLCQTYPLSDLQLDYITK</sequence>
<dbReference type="InterPro" id="IPR012675">
    <property type="entry name" value="Beta-grasp_dom_sf"/>
</dbReference>
<dbReference type="EMBL" id="VYKL01000028">
    <property type="protein sequence ID" value="KAA9021080.1"/>
    <property type="molecule type" value="Genomic_DNA"/>
</dbReference>
<evidence type="ECO:0000313" key="10">
    <source>
        <dbReference type="EMBL" id="KAA9021080.1"/>
    </source>
</evidence>
<keyword evidence="11" id="KW-1185">Reference proteome</keyword>
<evidence type="ECO:0000256" key="4">
    <source>
        <dbReference type="ARBA" id="ARBA00022723"/>
    </source>
</evidence>
<keyword evidence="6" id="KW-0408">Iron</keyword>
<dbReference type="CDD" id="cd00207">
    <property type="entry name" value="fer2"/>
    <property type="match status" value="1"/>
</dbReference>
<keyword evidence="5" id="KW-0249">Electron transport</keyword>
<dbReference type="OrthoDB" id="9810588at2"/>
<evidence type="ECO:0000256" key="2">
    <source>
        <dbReference type="ARBA" id="ARBA00022448"/>
    </source>
</evidence>
<keyword evidence="3" id="KW-0001">2Fe-2S</keyword>
<dbReference type="Gene3D" id="3.10.20.30">
    <property type="match status" value="1"/>
</dbReference>
<organism evidence="10 11">
    <name type="scientific">Niallia endozanthoxylica</name>
    <dbReference type="NCBI Taxonomy" id="2036016"/>
    <lineage>
        <taxon>Bacteria</taxon>
        <taxon>Bacillati</taxon>
        <taxon>Bacillota</taxon>
        <taxon>Bacilli</taxon>
        <taxon>Bacillales</taxon>
        <taxon>Bacillaceae</taxon>
        <taxon>Niallia</taxon>
    </lineage>
</organism>
<protein>
    <submittedName>
        <fullName evidence="10">2Fe-2S iron-sulfur cluster binding domain-containing protein</fullName>
    </submittedName>
</protein>
<feature type="domain" description="2Fe-2S ferredoxin-type" evidence="9">
    <location>
        <begin position="2"/>
        <end position="89"/>
    </location>
</feature>
<keyword evidence="2" id="KW-0813">Transport</keyword>
<dbReference type="SUPFAM" id="SSF54292">
    <property type="entry name" value="2Fe-2S ferredoxin-like"/>
    <property type="match status" value="1"/>
</dbReference>
<evidence type="ECO:0000313" key="11">
    <source>
        <dbReference type="Proteomes" id="UP000326671"/>
    </source>
</evidence>
<accession>A0A5J5HJZ5</accession>
<dbReference type="PROSITE" id="PS51085">
    <property type="entry name" value="2FE2S_FER_2"/>
    <property type="match status" value="1"/>
</dbReference>
<evidence type="ECO:0000259" key="9">
    <source>
        <dbReference type="PROSITE" id="PS51085"/>
    </source>
</evidence>